<feature type="transmembrane region" description="Helical" evidence="1">
    <location>
        <begin position="147"/>
        <end position="179"/>
    </location>
</feature>
<dbReference type="STRING" id="91360.SAMN05660330_04158"/>
<dbReference type="Pfam" id="PF01970">
    <property type="entry name" value="TctA"/>
    <property type="match status" value="1"/>
</dbReference>
<dbReference type="InterPro" id="IPR002823">
    <property type="entry name" value="DUF112_TM"/>
</dbReference>
<evidence type="ECO:0000259" key="2">
    <source>
        <dbReference type="Pfam" id="PF01970"/>
    </source>
</evidence>
<keyword evidence="4" id="KW-1185">Reference proteome</keyword>
<evidence type="ECO:0000313" key="3">
    <source>
        <dbReference type="EMBL" id="SDP79882.1"/>
    </source>
</evidence>
<feature type="domain" description="DUF112" evidence="2">
    <location>
        <begin position="20"/>
        <end position="439"/>
    </location>
</feature>
<evidence type="ECO:0000313" key="4">
    <source>
        <dbReference type="Proteomes" id="UP000199073"/>
    </source>
</evidence>
<keyword evidence="1" id="KW-0472">Membrane</keyword>
<evidence type="ECO:0000256" key="1">
    <source>
        <dbReference type="SAM" id="Phobius"/>
    </source>
</evidence>
<feature type="transmembrane region" description="Helical" evidence="1">
    <location>
        <begin position="20"/>
        <end position="48"/>
    </location>
</feature>
<reference evidence="3 4" key="1">
    <citation type="submission" date="2016-10" db="EMBL/GenBank/DDBJ databases">
        <authorList>
            <person name="de Groot N.N."/>
        </authorList>
    </citation>
    <scope>NUCLEOTIDE SEQUENCE [LARGE SCALE GENOMIC DNA]</scope>
    <source>
        <strain evidence="3 4">DSM 12130</strain>
    </source>
</reference>
<dbReference type="PANTHER" id="PTHR35342:SF5">
    <property type="entry name" value="TRICARBOXYLIC TRANSPORT PROTEIN"/>
    <property type="match status" value="1"/>
</dbReference>
<feature type="transmembrane region" description="Helical" evidence="1">
    <location>
        <begin position="199"/>
        <end position="221"/>
    </location>
</feature>
<feature type="transmembrane region" description="Helical" evidence="1">
    <location>
        <begin position="464"/>
        <end position="488"/>
    </location>
</feature>
<proteinExistence type="predicted"/>
<sequence length="497" mass="51448">MEILSQLLSGFAEIFNVASILAISAGVLAGITVGALPGLTATMTIAILTPVTFSLAPDIGIALLLGVFVGGIYGGSITAILINTPGTPASIATTFDGYPMTKMGKAGQALYMALFSSVGGGLISGVVLICIAPQLAKIALQFGPPEYFGLTVFGISIISSVSGQMLIKGLIAGVIGILLSTVGMDGITGVPRFTFGSTAMLSGFNLIPILIGVFAVSEVFYQIINPVLKKDDFEGKISGVYIKLKEMKQYLFTIIRSGLIGTFIGVVPGTGGGIAAFVSYAEAKRASKNPESYGKGDADGVAAAESANNATTGGALVPMLTLGIPGDPVTAVLIGAFMIQGLQPGPLLFQENASTVYALFAGLLLANIILFILGVIGLRYFAKVANIPQQVLGPIVLLLCFVGSYAVANSMVDVAAMLVMGIIGFFMKQYGFPGAPLVIGMILGPMVEKALRQSLTLSNGEWSIFIYSPICAAFLALTICVSIVLPIYRARKDARVL</sequence>
<dbReference type="PANTHER" id="PTHR35342">
    <property type="entry name" value="TRICARBOXYLIC TRANSPORT PROTEIN"/>
    <property type="match status" value="1"/>
</dbReference>
<feature type="transmembrane region" description="Helical" evidence="1">
    <location>
        <begin position="356"/>
        <end position="381"/>
    </location>
</feature>
<keyword evidence="1" id="KW-0812">Transmembrane</keyword>
<feature type="transmembrane region" description="Helical" evidence="1">
    <location>
        <begin position="109"/>
        <end position="135"/>
    </location>
</feature>
<organism evidence="3 4">
    <name type="scientific">Desulforhopalus singaporensis</name>
    <dbReference type="NCBI Taxonomy" id="91360"/>
    <lineage>
        <taxon>Bacteria</taxon>
        <taxon>Pseudomonadati</taxon>
        <taxon>Thermodesulfobacteriota</taxon>
        <taxon>Desulfobulbia</taxon>
        <taxon>Desulfobulbales</taxon>
        <taxon>Desulfocapsaceae</taxon>
        <taxon>Desulforhopalus</taxon>
    </lineage>
</organism>
<dbReference type="OrthoDB" id="9781349at2"/>
<protein>
    <submittedName>
        <fullName evidence="3">Putative tricarboxylic transport membrane protein</fullName>
    </submittedName>
</protein>
<dbReference type="AlphaFoldDB" id="A0A1H0VMS8"/>
<keyword evidence="1" id="KW-1133">Transmembrane helix</keyword>
<feature type="transmembrane region" description="Helical" evidence="1">
    <location>
        <begin position="250"/>
        <end position="278"/>
    </location>
</feature>
<dbReference type="RefSeq" id="WP_092226022.1">
    <property type="nucleotide sequence ID" value="NZ_FNJI01000056.1"/>
</dbReference>
<feature type="transmembrane region" description="Helical" evidence="1">
    <location>
        <begin position="60"/>
        <end position="82"/>
    </location>
</feature>
<gene>
    <name evidence="3" type="ORF">SAMN05660330_04158</name>
</gene>
<dbReference type="EMBL" id="FNJI01000056">
    <property type="protein sequence ID" value="SDP79882.1"/>
    <property type="molecule type" value="Genomic_DNA"/>
</dbReference>
<accession>A0A1H0VMS8</accession>
<name>A0A1H0VMS8_9BACT</name>
<feature type="transmembrane region" description="Helical" evidence="1">
    <location>
        <begin position="387"/>
        <end position="408"/>
    </location>
</feature>
<dbReference type="Proteomes" id="UP000199073">
    <property type="component" value="Unassembled WGS sequence"/>
</dbReference>
<feature type="transmembrane region" description="Helical" evidence="1">
    <location>
        <begin position="415"/>
        <end position="444"/>
    </location>
</feature>